<protein>
    <submittedName>
        <fullName evidence="1">Uncharacterized protein</fullName>
    </submittedName>
</protein>
<organism evidence="1 2">
    <name type="scientific">Rhizoctonia solani</name>
    <dbReference type="NCBI Taxonomy" id="456999"/>
    <lineage>
        <taxon>Eukaryota</taxon>
        <taxon>Fungi</taxon>
        <taxon>Dikarya</taxon>
        <taxon>Basidiomycota</taxon>
        <taxon>Agaricomycotina</taxon>
        <taxon>Agaricomycetes</taxon>
        <taxon>Cantharellales</taxon>
        <taxon>Ceratobasidiaceae</taxon>
        <taxon>Rhizoctonia</taxon>
    </lineage>
</organism>
<reference evidence="1" key="1">
    <citation type="submission" date="2021-01" db="EMBL/GenBank/DDBJ databases">
        <authorList>
            <person name="Kaushik A."/>
        </authorList>
    </citation>
    <scope>NUCLEOTIDE SEQUENCE</scope>
    <source>
        <strain evidence="1">AG2-2IIIB</strain>
    </source>
</reference>
<evidence type="ECO:0000313" key="2">
    <source>
        <dbReference type="Proteomes" id="UP000663843"/>
    </source>
</evidence>
<sequence>MFKVVADNFSLLSDISQVGVFGRFQNTHGSDETQFENHLNVISDINRPYFEREMAQRGDMTTHPSHESLELQSFIDSVRTSLHRHGPLSPHSHLLNAQERERRLDQATSTFQNRVTEFTVNLIMRHESHVSALEGKIQALEERIQALEV</sequence>
<dbReference type="EMBL" id="CAJMWT010002770">
    <property type="protein sequence ID" value="CAE6454085.1"/>
    <property type="molecule type" value="Genomic_DNA"/>
</dbReference>
<proteinExistence type="predicted"/>
<dbReference type="Proteomes" id="UP000663843">
    <property type="component" value="Unassembled WGS sequence"/>
</dbReference>
<accession>A0A8H3BDV9</accession>
<comment type="caution">
    <text evidence="1">The sequence shown here is derived from an EMBL/GenBank/DDBJ whole genome shotgun (WGS) entry which is preliminary data.</text>
</comment>
<name>A0A8H3BDV9_9AGAM</name>
<evidence type="ECO:0000313" key="1">
    <source>
        <dbReference type="EMBL" id="CAE6454085.1"/>
    </source>
</evidence>
<gene>
    <name evidence="1" type="ORF">RDB_LOCUS89568</name>
</gene>
<dbReference type="AlphaFoldDB" id="A0A8H3BDV9"/>